<keyword evidence="1" id="KW-0812">Transmembrane</keyword>
<evidence type="ECO:0000313" key="3">
    <source>
        <dbReference type="Proteomes" id="UP000015105"/>
    </source>
</evidence>
<evidence type="ECO:0000313" key="2">
    <source>
        <dbReference type="EnsemblPlants" id="AET2Gv21134500.5"/>
    </source>
</evidence>
<keyword evidence="1" id="KW-1133">Transmembrane helix</keyword>
<evidence type="ECO:0000256" key="1">
    <source>
        <dbReference type="SAM" id="Phobius"/>
    </source>
</evidence>
<dbReference type="EnsemblPlants" id="AET2Gv21134500.5">
    <property type="protein sequence ID" value="AET2Gv21134500.5"/>
    <property type="gene ID" value="AET2Gv21134500"/>
</dbReference>
<accession>A0A453D890</accession>
<feature type="transmembrane region" description="Helical" evidence="1">
    <location>
        <begin position="12"/>
        <end position="33"/>
    </location>
</feature>
<proteinExistence type="predicted"/>
<dbReference type="Gramene" id="AET2Gv21134500.5">
    <property type="protein sequence ID" value="AET2Gv21134500.5"/>
    <property type="gene ID" value="AET2Gv21134500"/>
</dbReference>
<dbReference type="EnsemblPlants" id="AET2Gv21134500.6">
    <property type="protein sequence ID" value="AET2Gv21134500.6"/>
    <property type="gene ID" value="AET2Gv21134500"/>
</dbReference>
<reference evidence="3" key="2">
    <citation type="journal article" date="2017" name="Nat. Plants">
        <title>The Aegilops tauschii genome reveals multiple impacts of transposons.</title>
        <authorList>
            <person name="Zhao G."/>
            <person name="Zou C."/>
            <person name="Li K."/>
            <person name="Wang K."/>
            <person name="Li T."/>
            <person name="Gao L."/>
            <person name="Zhang X."/>
            <person name="Wang H."/>
            <person name="Yang Z."/>
            <person name="Liu X."/>
            <person name="Jiang W."/>
            <person name="Mao L."/>
            <person name="Kong X."/>
            <person name="Jiao Y."/>
            <person name="Jia J."/>
        </authorList>
    </citation>
    <scope>NUCLEOTIDE SEQUENCE [LARGE SCALE GENOMIC DNA]</scope>
    <source>
        <strain evidence="3">cv. AL8/78</strain>
    </source>
</reference>
<reference evidence="2" key="3">
    <citation type="journal article" date="2017" name="Nature">
        <title>Genome sequence of the progenitor of the wheat D genome Aegilops tauschii.</title>
        <authorList>
            <person name="Luo M.C."/>
            <person name="Gu Y.Q."/>
            <person name="Puiu D."/>
            <person name="Wang H."/>
            <person name="Twardziok S.O."/>
            <person name="Deal K.R."/>
            <person name="Huo N."/>
            <person name="Zhu T."/>
            <person name="Wang L."/>
            <person name="Wang Y."/>
            <person name="McGuire P.E."/>
            <person name="Liu S."/>
            <person name="Long H."/>
            <person name="Ramasamy R.K."/>
            <person name="Rodriguez J.C."/>
            <person name="Van S.L."/>
            <person name="Yuan L."/>
            <person name="Wang Z."/>
            <person name="Xia Z."/>
            <person name="Xiao L."/>
            <person name="Anderson O.D."/>
            <person name="Ouyang S."/>
            <person name="Liang Y."/>
            <person name="Zimin A.V."/>
            <person name="Pertea G."/>
            <person name="Qi P."/>
            <person name="Bennetzen J.L."/>
            <person name="Dai X."/>
            <person name="Dawson M.W."/>
            <person name="Muller H.G."/>
            <person name="Kugler K."/>
            <person name="Rivarola-Duarte L."/>
            <person name="Spannagl M."/>
            <person name="Mayer K.F.X."/>
            <person name="Lu F.H."/>
            <person name="Bevan M.W."/>
            <person name="Leroy P."/>
            <person name="Li P."/>
            <person name="You F.M."/>
            <person name="Sun Q."/>
            <person name="Liu Z."/>
            <person name="Lyons E."/>
            <person name="Wicker T."/>
            <person name="Salzberg S.L."/>
            <person name="Devos K.M."/>
            <person name="Dvorak J."/>
        </authorList>
    </citation>
    <scope>NUCLEOTIDE SEQUENCE [LARGE SCALE GENOMIC DNA]</scope>
    <source>
        <strain evidence="2">cv. AL8/78</strain>
    </source>
</reference>
<dbReference type="Gramene" id="AET2Gv21134500.6">
    <property type="protein sequence ID" value="AET2Gv21134500.6"/>
    <property type="gene ID" value="AET2Gv21134500"/>
</dbReference>
<dbReference type="Proteomes" id="UP000015105">
    <property type="component" value="Chromosome 2D"/>
</dbReference>
<keyword evidence="1" id="KW-0472">Membrane</keyword>
<dbReference type="AlphaFoldDB" id="A0A453D890"/>
<name>A0A453D890_AEGTS</name>
<reference evidence="3" key="1">
    <citation type="journal article" date="2014" name="Science">
        <title>Ancient hybridizations among the ancestral genomes of bread wheat.</title>
        <authorList>
            <consortium name="International Wheat Genome Sequencing Consortium,"/>
            <person name="Marcussen T."/>
            <person name="Sandve S.R."/>
            <person name="Heier L."/>
            <person name="Spannagl M."/>
            <person name="Pfeifer M."/>
            <person name="Jakobsen K.S."/>
            <person name="Wulff B.B."/>
            <person name="Steuernagel B."/>
            <person name="Mayer K.F."/>
            <person name="Olsen O.A."/>
        </authorList>
    </citation>
    <scope>NUCLEOTIDE SEQUENCE [LARGE SCALE GENOMIC DNA]</scope>
    <source>
        <strain evidence="3">cv. AL8/78</strain>
    </source>
</reference>
<reference evidence="2" key="4">
    <citation type="submission" date="2019-03" db="UniProtKB">
        <authorList>
            <consortium name="EnsemblPlants"/>
        </authorList>
    </citation>
    <scope>IDENTIFICATION</scope>
</reference>
<protein>
    <submittedName>
        <fullName evidence="2">Uncharacterized protein</fullName>
    </submittedName>
</protein>
<organism evidence="2 3">
    <name type="scientific">Aegilops tauschii subsp. strangulata</name>
    <name type="common">Goatgrass</name>
    <dbReference type="NCBI Taxonomy" id="200361"/>
    <lineage>
        <taxon>Eukaryota</taxon>
        <taxon>Viridiplantae</taxon>
        <taxon>Streptophyta</taxon>
        <taxon>Embryophyta</taxon>
        <taxon>Tracheophyta</taxon>
        <taxon>Spermatophyta</taxon>
        <taxon>Magnoliopsida</taxon>
        <taxon>Liliopsida</taxon>
        <taxon>Poales</taxon>
        <taxon>Poaceae</taxon>
        <taxon>BOP clade</taxon>
        <taxon>Pooideae</taxon>
        <taxon>Triticodae</taxon>
        <taxon>Triticeae</taxon>
        <taxon>Triticinae</taxon>
        <taxon>Aegilops</taxon>
    </lineage>
</organism>
<reference evidence="2" key="5">
    <citation type="journal article" date="2021" name="G3 (Bethesda)">
        <title>Aegilops tauschii genome assembly Aet v5.0 features greater sequence contiguity and improved annotation.</title>
        <authorList>
            <person name="Wang L."/>
            <person name="Zhu T."/>
            <person name="Rodriguez J.C."/>
            <person name="Deal K.R."/>
            <person name="Dubcovsky J."/>
            <person name="McGuire P.E."/>
            <person name="Lux T."/>
            <person name="Spannagl M."/>
            <person name="Mayer K.F.X."/>
            <person name="Baldrich P."/>
            <person name="Meyers B.C."/>
            <person name="Huo N."/>
            <person name="Gu Y.Q."/>
            <person name="Zhou H."/>
            <person name="Devos K.M."/>
            <person name="Bennetzen J.L."/>
            <person name="Unver T."/>
            <person name="Budak H."/>
            <person name="Gulick P.J."/>
            <person name="Galiba G."/>
            <person name="Kalapos B."/>
            <person name="Nelson D.R."/>
            <person name="Li P."/>
            <person name="You F.M."/>
            <person name="Luo M.C."/>
            <person name="Dvorak J."/>
        </authorList>
    </citation>
    <scope>NUCLEOTIDE SEQUENCE [LARGE SCALE GENOMIC DNA]</scope>
    <source>
        <strain evidence="2">cv. AL8/78</strain>
    </source>
</reference>
<sequence>MVTPLEFNSFQVFTRYLCISHILASYIVIPCFFGRYSIYASVVSSHIVSVSTYAAELFPDRIEVQCLHPWQKVL</sequence>
<keyword evidence="3" id="KW-1185">Reference proteome</keyword>